<evidence type="ECO:0000313" key="1">
    <source>
        <dbReference type="EMBL" id="KAF4089745.1"/>
    </source>
</evidence>
<name>A0A7J6B417_AMEME</name>
<feature type="non-terminal residue" evidence="1">
    <location>
        <position position="1"/>
    </location>
</feature>
<dbReference type="EMBL" id="JAAGNN010000005">
    <property type="protein sequence ID" value="KAF4089745.1"/>
    <property type="molecule type" value="Genomic_DNA"/>
</dbReference>
<comment type="caution">
    <text evidence="1">The sequence shown here is derived from an EMBL/GenBank/DDBJ whole genome shotgun (WGS) entry which is preliminary data.</text>
</comment>
<sequence length="85" mass="10127">MILNNLKDTHTDTWRTCKTRFREDPKHMFKPGILELNIRRNRSRVAMDWNRVSKVYPTFCLMLPGIGSRFPCDPEEGVSGRRWMD</sequence>
<gene>
    <name evidence="1" type="ORF">AMELA_G00070430</name>
</gene>
<accession>A0A7J6B417</accession>
<organism evidence="1 2">
    <name type="scientific">Ameiurus melas</name>
    <name type="common">Black bullhead</name>
    <name type="synonym">Silurus melas</name>
    <dbReference type="NCBI Taxonomy" id="219545"/>
    <lineage>
        <taxon>Eukaryota</taxon>
        <taxon>Metazoa</taxon>
        <taxon>Chordata</taxon>
        <taxon>Craniata</taxon>
        <taxon>Vertebrata</taxon>
        <taxon>Euteleostomi</taxon>
        <taxon>Actinopterygii</taxon>
        <taxon>Neopterygii</taxon>
        <taxon>Teleostei</taxon>
        <taxon>Ostariophysi</taxon>
        <taxon>Siluriformes</taxon>
        <taxon>Ictaluridae</taxon>
        <taxon>Ameiurus</taxon>
    </lineage>
</organism>
<evidence type="ECO:0000313" key="2">
    <source>
        <dbReference type="Proteomes" id="UP000593565"/>
    </source>
</evidence>
<reference evidence="1 2" key="1">
    <citation type="submission" date="2020-02" db="EMBL/GenBank/DDBJ databases">
        <title>A chromosome-scale genome assembly of the black bullhead catfish (Ameiurus melas).</title>
        <authorList>
            <person name="Wen M."/>
            <person name="Zham M."/>
            <person name="Cabau C."/>
            <person name="Klopp C."/>
            <person name="Donnadieu C."/>
            <person name="Roques C."/>
            <person name="Bouchez O."/>
            <person name="Lampietro C."/>
            <person name="Jouanno E."/>
            <person name="Herpin A."/>
            <person name="Louis A."/>
            <person name="Berthelot C."/>
            <person name="Parey E."/>
            <person name="Roest-Crollius H."/>
            <person name="Braasch I."/>
            <person name="Postlethwait J."/>
            <person name="Robinson-Rechavi M."/>
            <person name="Echchiki A."/>
            <person name="Begum T."/>
            <person name="Montfort J."/>
            <person name="Schartl M."/>
            <person name="Bobe J."/>
            <person name="Guiguen Y."/>
        </authorList>
    </citation>
    <scope>NUCLEOTIDE SEQUENCE [LARGE SCALE GENOMIC DNA]</scope>
    <source>
        <strain evidence="1">M_S1</strain>
        <tissue evidence="1">Blood</tissue>
    </source>
</reference>
<protein>
    <submittedName>
        <fullName evidence="1">Uncharacterized protein</fullName>
    </submittedName>
</protein>
<keyword evidence="2" id="KW-1185">Reference proteome</keyword>
<dbReference type="Proteomes" id="UP000593565">
    <property type="component" value="Unassembled WGS sequence"/>
</dbReference>
<dbReference type="AlphaFoldDB" id="A0A7J6B417"/>
<proteinExistence type="predicted"/>